<organism evidence="2 3">
    <name type="scientific">Datura stramonium</name>
    <name type="common">Jimsonweed</name>
    <name type="synonym">Common thornapple</name>
    <dbReference type="NCBI Taxonomy" id="4076"/>
    <lineage>
        <taxon>Eukaryota</taxon>
        <taxon>Viridiplantae</taxon>
        <taxon>Streptophyta</taxon>
        <taxon>Embryophyta</taxon>
        <taxon>Tracheophyta</taxon>
        <taxon>Spermatophyta</taxon>
        <taxon>Magnoliopsida</taxon>
        <taxon>eudicotyledons</taxon>
        <taxon>Gunneridae</taxon>
        <taxon>Pentapetalae</taxon>
        <taxon>asterids</taxon>
        <taxon>lamiids</taxon>
        <taxon>Solanales</taxon>
        <taxon>Solanaceae</taxon>
        <taxon>Solanoideae</taxon>
        <taxon>Datureae</taxon>
        <taxon>Datura</taxon>
    </lineage>
</organism>
<keyword evidence="3" id="KW-1185">Reference proteome</keyword>
<evidence type="ECO:0000256" key="1">
    <source>
        <dbReference type="SAM" id="MobiDB-lite"/>
    </source>
</evidence>
<gene>
    <name evidence="2" type="ORF">HAX54_039244</name>
</gene>
<evidence type="ECO:0000313" key="3">
    <source>
        <dbReference type="Proteomes" id="UP000823775"/>
    </source>
</evidence>
<sequence>MLAIVNLLRMFPPAIYLYSDEYYITKYWKGFCAKRKNLHHVKVHYLLYVNPRNENKCKGLKSTIKSPPEERDEKRSRDSRELSRKINRSMEAFLVQTRIETHDTVKLNAYSPFLHQ</sequence>
<accession>A0ABS8VNT4</accession>
<name>A0ABS8VNT4_DATST</name>
<reference evidence="2 3" key="1">
    <citation type="journal article" date="2021" name="BMC Genomics">
        <title>Datura genome reveals duplications of psychoactive alkaloid biosynthetic genes and high mutation rate following tissue culture.</title>
        <authorList>
            <person name="Rajewski A."/>
            <person name="Carter-House D."/>
            <person name="Stajich J."/>
            <person name="Litt A."/>
        </authorList>
    </citation>
    <scope>NUCLEOTIDE SEQUENCE [LARGE SCALE GENOMIC DNA]</scope>
    <source>
        <strain evidence="2">AR-01</strain>
    </source>
</reference>
<comment type="caution">
    <text evidence="2">The sequence shown here is derived from an EMBL/GenBank/DDBJ whole genome shotgun (WGS) entry which is preliminary data.</text>
</comment>
<dbReference type="EMBL" id="JACEIK010005422">
    <property type="protein sequence ID" value="MCE0481469.1"/>
    <property type="molecule type" value="Genomic_DNA"/>
</dbReference>
<feature type="compositionally biased region" description="Basic and acidic residues" evidence="1">
    <location>
        <begin position="67"/>
        <end position="83"/>
    </location>
</feature>
<feature type="region of interest" description="Disordered" evidence="1">
    <location>
        <begin position="58"/>
        <end position="83"/>
    </location>
</feature>
<dbReference type="Proteomes" id="UP000823775">
    <property type="component" value="Unassembled WGS sequence"/>
</dbReference>
<protein>
    <submittedName>
        <fullName evidence="2">Uncharacterized protein</fullName>
    </submittedName>
</protein>
<evidence type="ECO:0000313" key="2">
    <source>
        <dbReference type="EMBL" id="MCE0481469.1"/>
    </source>
</evidence>
<proteinExistence type="predicted"/>